<dbReference type="InParanoid" id="A0A078AF99"/>
<evidence type="ECO:0000313" key="2">
    <source>
        <dbReference type="Proteomes" id="UP000039865"/>
    </source>
</evidence>
<sequence>MNQQITQQQFTVKRIESLDELDMAMKMRTKVIQTNQIFKKFSFDQIYSGEEQRATQKIIQEGFGYCALNEFGEIVSVVLSFDLTFEPYQNPDQLTPPQLSLYKARNQALAILNPEQKGQAYWVGYSATKEECRRQGLQWKMILTACQEGHRRGIQFAAIHIISFESHSMAKAFGMHVFGYSEASDPTDKRQYFMGDGEFTKEMGINAVAIIEVRKLQELVYSSKL</sequence>
<organism evidence="1 2">
    <name type="scientific">Stylonychia lemnae</name>
    <name type="common">Ciliate</name>
    <dbReference type="NCBI Taxonomy" id="5949"/>
    <lineage>
        <taxon>Eukaryota</taxon>
        <taxon>Sar</taxon>
        <taxon>Alveolata</taxon>
        <taxon>Ciliophora</taxon>
        <taxon>Intramacronucleata</taxon>
        <taxon>Spirotrichea</taxon>
        <taxon>Stichotrichia</taxon>
        <taxon>Sporadotrichida</taxon>
        <taxon>Oxytrichidae</taxon>
        <taxon>Stylonychinae</taxon>
        <taxon>Stylonychia</taxon>
    </lineage>
</organism>
<reference evidence="1 2" key="1">
    <citation type="submission" date="2014-06" db="EMBL/GenBank/DDBJ databases">
        <authorList>
            <person name="Swart Estienne"/>
        </authorList>
    </citation>
    <scope>NUCLEOTIDE SEQUENCE [LARGE SCALE GENOMIC DNA]</scope>
    <source>
        <strain evidence="1 2">130c</strain>
    </source>
</reference>
<keyword evidence="2" id="KW-1185">Reference proteome</keyword>
<proteinExistence type="predicted"/>
<dbReference type="EMBL" id="CCKQ01009054">
    <property type="protein sequence ID" value="CDW80521.1"/>
    <property type="molecule type" value="Genomic_DNA"/>
</dbReference>
<name>A0A078AF99_STYLE</name>
<dbReference type="Proteomes" id="UP000039865">
    <property type="component" value="Unassembled WGS sequence"/>
</dbReference>
<dbReference type="Gene3D" id="3.40.630.30">
    <property type="match status" value="1"/>
</dbReference>
<evidence type="ECO:0008006" key="3">
    <source>
        <dbReference type="Google" id="ProtNLM"/>
    </source>
</evidence>
<protein>
    <recommendedName>
        <fullName evidence="3">N-acetyltransferase domain-containing protein</fullName>
    </recommendedName>
</protein>
<dbReference type="SUPFAM" id="SSF55729">
    <property type="entry name" value="Acyl-CoA N-acyltransferases (Nat)"/>
    <property type="match status" value="1"/>
</dbReference>
<dbReference type="InterPro" id="IPR016181">
    <property type="entry name" value="Acyl_CoA_acyltransferase"/>
</dbReference>
<gene>
    <name evidence="1" type="primary">Contig14389.g15336</name>
    <name evidence="1" type="ORF">STYLEM_9522</name>
</gene>
<accession>A0A078AF99</accession>
<dbReference type="AlphaFoldDB" id="A0A078AF99"/>
<evidence type="ECO:0000313" key="1">
    <source>
        <dbReference type="EMBL" id="CDW80521.1"/>
    </source>
</evidence>